<organism evidence="9 10">
    <name type="scientific">Rhynocoris fuscipes</name>
    <dbReference type="NCBI Taxonomy" id="488301"/>
    <lineage>
        <taxon>Eukaryota</taxon>
        <taxon>Metazoa</taxon>
        <taxon>Ecdysozoa</taxon>
        <taxon>Arthropoda</taxon>
        <taxon>Hexapoda</taxon>
        <taxon>Insecta</taxon>
        <taxon>Pterygota</taxon>
        <taxon>Neoptera</taxon>
        <taxon>Paraneoptera</taxon>
        <taxon>Hemiptera</taxon>
        <taxon>Heteroptera</taxon>
        <taxon>Panheteroptera</taxon>
        <taxon>Cimicomorpha</taxon>
        <taxon>Reduviidae</taxon>
        <taxon>Harpactorinae</taxon>
        <taxon>Harpactorini</taxon>
        <taxon>Rhynocoris</taxon>
    </lineage>
</organism>
<keyword evidence="6" id="KW-0443">Lipid metabolism</keyword>
<comment type="cofactor">
    <cofactor evidence="1">
        <name>Ca(2+)</name>
        <dbReference type="ChEBI" id="CHEBI:29108"/>
    </cofactor>
</comment>
<sequence>MMDLMNACAHLPNPNFKQPNLARQSNPLVLEGTYWCGAGDIALNYFDLGPDTKVDRCCRTHDLCPKKVRSGTTDYSVKNPSPIVTWSHCDCDTRFYNCLKETKNSIADVMGKIYFNILQPNCLVGDGKELKAVANTKEY</sequence>
<evidence type="ECO:0000256" key="3">
    <source>
        <dbReference type="ARBA" id="ARBA00013278"/>
    </source>
</evidence>
<comment type="caution">
    <text evidence="9">The sequence shown here is derived from an EMBL/GenBank/DDBJ whole genome shotgun (WGS) entry which is preliminary data.</text>
</comment>
<feature type="domain" description="Phospholipase A2-like central" evidence="8">
    <location>
        <begin position="30"/>
        <end position="124"/>
    </location>
</feature>
<dbReference type="Proteomes" id="UP001461498">
    <property type="component" value="Unassembled WGS sequence"/>
</dbReference>
<dbReference type="InterPro" id="IPR016090">
    <property type="entry name" value="PLA2-like_dom"/>
</dbReference>
<evidence type="ECO:0000256" key="5">
    <source>
        <dbReference type="ARBA" id="ARBA00022963"/>
    </source>
</evidence>
<dbReference type="Gene3D" id="1.20.90.10">
    <property type="entry name" value="Phospholipase A2 domain"/>
    <property type="match status" value="1"/>
</dbReference>
<dbReference type="EMBL" id="JAPXFL010000007">
    <property type="protein sequence ID" value="KAK9504205.1"/>
    <property type="molecule type" value="Genomic_DNA"/>
</dbReference>
<dbReference type="GO" id="GO:0016042">
    <property type="term" value="P:lipid catabolic process"/>
    <property type="evidence" value="ECO:0007669"/>
    <property type="project" value="UniProtKB-KW"/>
</dbReference>
<gene>
    <name evidence="9" type="ORF">O3M35_010590</name>
</gene>
<dbReference type="PROSITE" id="PS00118">
    <property type="entry name" value="PA2_HIS"/>
    <property type="match status" value="1"/>
</dbReference>
<evidence type="ECO:0000313" key="9">
    <source>
        <dbReference type="EMBL" id="KAK9504205.1"/>
    </source>
</evidence>
<dbReference type="GO" id="GO:0050482">
    <property type="term" value="P:arachidonate secretion"/>
    <property type="evidence" value="ECO:0007669"/>
    <property type="project" value="InterPro"/>
</dbReference>
<dbReference type="AlphaFoldDB" id="A0AAW1D359"/>
<name>A0AAW1D359_9HEMI</name>
<proteinExistence type="predicted"/>
<evidence type="ECO:0000256" key="2">
    <source>
        <dbReference type="ARBA" id="ARBA00004613"/>
    </source>
</evidence>
<evidence type="ECO:0000256" key="7">
    <source>
        <dbReference type="ARBA" id="ARBA00029903"/>
    </source>
</evidence>
<dbReference type="GO" id="GO:0004623">
    <property type="term" value="F:phospholipase A2 activity"/>
    <property type="evidence" value="ECO:0007669"/>
    <property type="project" value="UniProtKB-EC"/>
</dbReference>
<protein>
    <recommendedName>
        <fullName evidence="3">phospholipase A2</fullName>
        <ecNumber evidence="3">3.1.1.4</ecNumber>
    </recommendedName>
    <alternativeName>
        <fullName evidence="7">Phosphatidylcholine 2-acylhydrolase</fullName>
    </alternativeName>
</protein>
<evidence type="ECO:0000256" key="4">
    <source>
        <dbReference type="ARBA" id="ARBA00022525"/>
    </source>
</evidence>
<keyword evidence="10" id="KW-1185">Reference proteome</keyword>
<dbReference type="PANTHER" id="PTHR12253">
    <property type="entry name" value="RH14732P"/>
    <property type="match status" value="1"/>
</dbReference>
<reference evidence="9 10" key="1">
    <citation type="submission" date="2022-12" db="EMBL/GenBank/DDBJ databases">
        <title>Chromosome-level genome assembly of true bugs.</title>
        <authorList>
            <person name="Ma L."/>
            <person name="Li H."/>
        </authorList>
    </citation>
    <scope>NUCLEOTIDE SEQUENCE [LARGE SCALE GENOMIC DNA]</scope>
    <source>
        <strain evidence="9">Lab_2022b</strain>
    </source>
</reference>
<dbReference type="InterPro" id="IPR036444">
    <property type="entry name" value="PLipase_A2_dom_sf"/>
</dbReference>
<keyword evidence="5" id="KW-0442">Lipid degradation</keyword>
<evidence type="ECO:0000259" key="8">
    <source>
        <dbReference type="Pfam" id="PF05826"/>
    </source>
</evidence>
<comment type="subcellular location">
    <subcellularLocation>
        <location evidence="2">Secreted</location>
    </subcellularLocation>
</comment>
<dbReference type="GO" id="GO:0006644">
    <property type="term" value="P:phospholipid metabolic process"/>
    <property type="evidence" value="ECO:0007669"/>
    <property type="project" value="InterPro"/>
</dbReference>
<dbReference type="GO" id="GO:0005576">
    <property type="term" value="C:extracellular region"/>
    <property type="evidence" value="ECO:0007669"/>
    <property type="project" value="UniProtKB-SubCell"/>
</dbReference>
<keyword evidence="4" id="KW-0964">Secreted</keyword>
<dbReference type="InterPro" id="IPR033113">
    <property type="entry name" value="PLA2_histidine"/>
</dbReference>
<evidence type="ECO:0000313" key="10">
    <source>
        <dbReference type="Proteomes" id="UP001461498"/>
    </source>
</evidence>
<accession>A0AAW1D359</accession>
<dbReference type="EC" id="3.1.1.4" evidence="3"/>
<evidence type="ECO:0000256" key="6">
    <source>
        <dbReference type="ARBA" id="ARBA00023098"/>
    </source>
</evidence>
<evidence type="ECO:0000256" key="1">
    <source>
        <dbReference type="ARBA" id="ARBA00001913"/>
    </source>
</evidence>
<dbReference type="Pfam" id="PF05826">
    <property type="entry name" value="Phospholip_A2_2"/>
    <property type="match status" value="1"/>
</dbReference>
<dbReference type="SUPFAM" id="SSF48619">
    <property type="entry name" value="Phospholipase A2, PLA2"/>
    <property type="match status" value="1"/>
</dbReference>